<reference evidence="5 6" key="1">
    <citation type="submission" date="2018-07" db="EMBL/GenBank/DDBJ databases">
        <title>Rhizobium leguminosarum strain:ATCC 14479 Genome sequencing and assembly.</title>
        <authorList>
            <person name="Chakraborty R."/>
        </authorList>
    </citation>
    <scope>NUCLEOTIDE SEQUENCE [LARGE SCALE GENOMIC DNA]</scope>
    <source>
        <strain evidence="5 6">ATCC 14479</strain>
    </source>
</reference>
<evidence type="ECO:0000259" key="3">
    <source>
        <dbReference type="Pfam" id="PF13005"/>
    </source>
</evidence>
<protein>
    <submittedName>
        <fullName evidence="5">Transposase IS66 family protein</fullName>
    </submittedName>
</protein>
<feature type="domain" description="Transposase TnpC homeodomain" evidence="4">
    <location>
        <begin position="56"/>
        <end position="132"/>
    </location>
</feature>
<gene>
    <name evidence="5" type="ORF">DLJ82_3806</name>
</gene>
<dbReference type="InterPro" id="IPR024474">
    <property type="entry name" value="Znf_dom_IS66"/>
</dbReference>
<feature type="coiled-coil region" evidence="1">
    <location>
        <begin position="19"/>
        <end position="100"/>
    </location>
</feature>
<keyword evidence="1" id="KW-0175">Coiled coil</keyword>
<sequence>MSNATEELPDDLTSALALLAKERARRVAAEAEAATAKAEAASAKALVSHSEALIARLKLEIDKVRRELYGSRSERKARLLEQMELQLEELEANAGEDELVAEIAAKASAVKAFERKRPSRKPFPEHLPRERIVIAAPTNCACCGSTKLSKLGEDITETLEVVPRQWKVIQTVREKFTCRECEKITQTPAPFHVTPRGFAGPNLLAMILFEKFAQHQPLNRQSERYAREGIDLSLSTLADQVGACAAALKPIHSLIEAHVLAAGRLHGDDTTVPILARGKTDTGRIWTYVRDDRPFGGLSPPAALYYASRDRRQEHPERHLKTFTGILQADAYGGYNPLFKVDRDPNPLRQAFCWSHSRRKFFVLADIAANAKRGKNAAPISPMALEAVKRIDALFDIERDINGLAAGQRLDRRRRDSLPLVDDLQAWLQTERAKLSRSSPVAEAIDYMLKRWDGFTSFLDDGRICLTNNAAERALRGFALGRKSWLFAGSDRGADRAAFMATLIMTCLCRARHKLVYADRRTMPNASSDRDGKLCVPSQFGGSPLFCTRHSSHAQRVFRNSRSRSLGRNRSALARSYGVSFASADSFSSRCA</sequence>
<evidence type="ECO:0000259" key="2">
    <source>
        <dbReference type="Pfam" id="PF03050"/>
    </source>
</evidence>
<evidence type="ECO:0000259" key="4">
    <source>
        <dbReference type="Pfam" id="PF13007"/>
    </source>
</evidence>
<proteinExistence type="predicted"/>
<evidence type="ECO:0000313" key="6">
    <source>
        <dbReference type="Proteomes" id="UP000251166"/>
    </source>
</evidence>
<dbReference type="Pfam" id="PF03050">
    <property type="entry name" value="DDE_Tnp_IS66"/>
    <property type="match status" value="1"/>
</dbReference>
<dbReference type="Proteomes" id="UP000251166">
    <property type="component" value="Chromosome"/>
</dbReference>
<dbReference type="Pfam" id="PF13005">
    <property type="entry name" value="zf-IS66"/>
    <property type="match status" value="1"/>
</dbReference>
<name>A0A2Z4YLV4_RHILE</name>
<dbReference type="PANTHER" id="PTHR33678:SF1">
    <property type="entry name" value="BLL1576 PROTEIN"/>
    <property type="match status" value="1"/>
</dbReference>
<organism evidence="5 6">
    <name type="scientific">Rhizobium leguminosarum</name>
    <dbReference type="NCBI Taxonomy" id="384"/>
    <lineage>
        <taxon>Bacteria</taxon>
        <taxon>Pseudomonadati</taxon>
        <taxon>Pseudomonadota</taxon>
        <taxon>Alphaproteobacteria</taxon>
        <taxon>Hyphomicrobiales</taxon>
        <taxon>Rhizobiaceae</taxon>
        <taxon>Rhizobium/Agrobacterium group</taxon>
        <taxon>Rhizobium</taxon>
    </lineage>
</organism>
<feature type="domain" description="Transposase IS66 zinc-finger binding" evidence="3">
    <location>
        <begin position="137"/>
        <end position="182"/>
    </location>
</feature>
<dbReference type="PANTHER" id="PTHR33678">
    <property type="entry name" value="BLL1576 PROTEIN"/>
    <property type="match status" value="1"/>
</dbReference>
<dbReference type="InterPro" id="IPR052344">
    <property type="entry name" value="Transposase-related"/>
</dbReference>
<feature type="domain" description="Transposase IS66 central" evidence="2">
    <location>
        <begin position="197"/>
        <end position="495"/>
    </location>
</feature>
<dbReference type="EMBL" id="CP030760">
    <property type="protein sequence ID" value="AXA41372.1"/>
    <property type="molecule type" value="Genomic_DNA"/>
</dbReference>
<evidence type="ECO:0000313" key="5">
    <source>
        <dbReference type="EMBL" id="AXA41372.1"/>
    </source>
</evidence>
<dbReference type="InterPro" id="IPR004291">
    <property type="entry name" value="Transposase_IS66_central"/>
</dbReference>
<dbReference type="AlphaFoldDB" id="A0A2Z4YLV4"/>
<dbReference type="InterPro" id="IPR024463">
    <property type="entry name" value="Transposase_TnpC_homeodom"/>
</dbReference>
<dbReference type="Pfam" id="PF13007">
    <property type="entry name" value="LZ_Tnp_IS66"/>
    <property type="match status" value="1"/>
</dbReference>
<dbReference type="NCBIfam" id="NF033517">
    <property type="entry name" value="transpos_IS66"/>
    <property type="match status" value="1"/>
</dbReference>
<accession>A0A2Z4YLV4</accession>
<evidence type="ECO:0000256" key="1">
    <source>
        <dbReference type="SAM" id="Coils"/>
    </source>
</evidence>